<keyword evidence="2" id="KW-0808">Transferase</keyword>
<dbReference type="OrthoDB" id="9791837at2"/>
<gene>
    <name evidence="2" type="ORF">SAMN05444165_4874</name>
</gene>
<sequence length="227" mass="25069">MSHSASRGPILVEESPVQAPPELIEQCFNRVEYYQPLYGVTGIEGPLRSCRDRAVVIEAALDSLGPCFSLVDFGSSLGYFPFFFADRGARTTGIDINPENTAVARATQRVNGLSATFETAPLDLTKVRTISPGEYDVALALSVLHHITLRRGMDYVKQLVAELLARIPILIVELAHRDEAVNFVWRACLPEDSLEIFSGCGHAQIQHLGDFPSHLSSSVRPMYLVRR</sequence>
<dbReference type="AlphaFoldDB" id="A0A1N6KVA2"/>
<feature type="domain" description="Methyltransferase type 11" evidence="1">
    <location>
        <begin position="71"/>
        <end position="160"/>
    </location>
</feature>
<dbReference type="GO" id="GO:0032259">
    <property type="term" value="P:methylation"/>
    <property type="evidence" value="ECO:0007669"/>
    <property type="project" value="UniProtKB-KW"/>
</dbReference>
<name>A0A1N6KVA2_9BURK</name>
<proteinExistence type="predicted"/>
<dbReference type="SUPFAM" id="SSF53335">
    <property type="entry name" value="S-adenosyl-L-methionine-dependent methyltransferases"/>
    <property type="match status" value="1"/>
</dbReference>
<reference evidence="2 3" key="1">
    <citation type="submission" date="2016-11" db="EMBL/GenBank/DDBJ databases">
        <authorList>
            <person name="Jaros S."/>
            <person name="Januszkiewicz K."/>
            <person name="Wedrychowicz H."/>
        </authorList>
    </citation>
    <scope>NUCLEOTIDE SEQUENCE [LARGE SCALE GENOMIC DNA]</scope>
    <source>
        <strain evidence="2 3">GAS95</strain>
    </source>
</reference>
<dbReference type="Proteomes" id="UP000185151">
    <property type="component" value="Unassembled WGS sequence"/>
</dbReference>
<organism evidence="2 3">
    <name type="scientific">Paraburkholderia phenazinium</name>
    <dbReference type="NCBI Taxonomy" id="60549"/>
    <lineage>
        <taxon>Bacteria</taxon>
        <taxon>Pseudomonadati</taxon>
        <taxon>Pseudomonadota</taxon>
        <taxon>Betaproteobacteria</taxon>
        <taxon>Burkholderiales</taxon>
        <taxon>Burkholderiaceae</taxon>
        <taxon>Paraburkholderia</taxon>
    </lineage>
</organism>
<dbReference type="EMBL" id="FSRU01000002">
    <property type="protein sequence ID" value="SIO60450.1"/>
    <property type="molecule type" value="Genomic_DNA"/>
</dbReference>
<dbReference type="GO" id="GO:0008757">
    <property type="term" value="F:S-adenosylmethionine-dependent methyltransferase activity"/>
    <property type="evidence" value="ECO:0007669"/>
    <property type="project" value="InterPro"/>
</dbReference>
<protein>
    <submittedName>
        <fullName evidence="2">Methyltransferase domain-containing protein</fullName>
    </submittedName>
</protein>
<evidence type="ECO:0000313" key="3">
    <source>
        <dbReference type="Proteomes" id="UP000185151"/>
    </source>
</evidence>
<dbReference type="Pfam" id="PF08241">
    <property type="entry name" value="Methyltransf_11"/>
    <property type="match status" value="1"/>
</dbReference>
<keyword evidence="2" id="KW-0489">Methyltransferase</keyword>
<keyword evidence="3" id="KW-1185">Reference proteome</keyword>
<dbReference type="CDD" id="cd02440">
    <property type="entry name" value="AdoMet_MTases"/>
    <property type="match status" value="1"/>
</dbReference>
<accession>A0A1N6KVA2</accession>
<dbReference type="InterPro" id="IPR013216">
    <property type="entry name" value="Methyltransf_11"/>
</dbReference>
<evidence type="ECO:0000313" key="2">
    <source>
        <dbReference type="EMBL" id="SIO60450.1"/>
    </source>
</evidence>
<dbReference type="Gene3D" id="3.40.50.150">
    <property type="entry name" value="Vaccinia Virus protein VP39"/>
    <property type="match status" value="1"/>
</dbReference>
<dbReference type="InterPro" id="IPR029063">
    <property type="entry name" value="SAM-dependent_MTases_sf"/>
</dbReference>
<evidence type="ECO:0000259" key="1">
    <source>
        <dbReference type="Pfam" id="PF08241"/>
    </source>
</evidence>
<dbReference type="RefSeq" id="WP_074299937.1">
    <property type="nucleotide sequence ID" value="NZ_FSRU01000002.1"/>
</dbReference>